<dbReference type="Proteomes" id="UP000613743">
    <property type="component" value="Unassembled WGS sequence"/>
</dbReference>
<evidence type="ECO:0000313" key="2">
    <source>
        <dbReference type="EMBL" id="GGI84617.1"/>
    </source>
</evidence>
<accession>A0A917JUA1</accession>
<keyword evidence="1" id="KW-1133">Transmembrane helix</keyword>
<protein>
    <recommendedName>
        <fullName evidence="4">DUF2919 domain-containing protein</fullName>
    </recommendedName>
</protein>
<dbReference type="InterPro" id="IPR021318">
    <property type="entry name" value="DUF2919"/>
</dbReference>
<comment type="caution">
    <text evidence="2">The sequence shown here is derived from an EMBL/GenBank/DDBJ whole genome shotgun (WGS) entry which is preliminary data.</text>
</comment>
<feature type="transmembrane region" description="Helical" evidence="1">
    <location>
        <begin position="60"/>
        <end position="78"/>
    </location>
</feature>
<evidence type="ECO:0000313" key="3">
    <source>
        <dbReference type="Proteomes" id="UP000613743"/>
    </source>
</evidence>
<reference evidence="2" key="1">
    <citation type="journal article" date="2014" name="Int. J. Syst. Evol. Microbiol.">
        <title>Complete genome sequence of Corynebacterium casei LMG S-19264T (=DSM 44701T), isolated from a smear-ripened cheese.</title>
        <authorList>
            <consortium name="US DOE Joint Genome Institute (JGI-PGF)"/>
            <person name="Walter F."/>
            <person name="Albersmeier A."/>
            <person name="Kalinowski J."/>
            <person name="Ruckert C."/>
        </authorList>
    </citation>
    <scope>NUCLEOTIDE SEQUENCE</scope>
    <source>
        <strain evidence="2">JCM 30804</strain>
    </source>
</reference>
<evidence type="ECO:0000256" key="1">
    <source>
        <dbReference type="SAM" id="Phobius"/>
    </source>
</evidence>
<name>A0A917JUA1_9GAMM</name>
<reference evidence="2" key="2">
    <citation type="submission" date="2020-09" db="EMBL/GenBank/DDBJ databases">
        <authorList>
            <person name="Sun Q."/>
            <person name="Ohkuma M."/>
        </authorList>
    </citation>
    <scope>NUCLEOTIDE SEQUENCE</scope>
    <source>
        <strain evidence="2">JCM 30804</strain>
    </source>
</reference>
<organism evidence="2 3">
    <name type="scientific">Shewanella gelidii</name>
    <dbReference type="NCBI Taxonomy" id="1642821"/>
    <lineage>
        <taxon>Bacteria</taxon>
        <taxon>Pseudomonadati</taxon>
        <taxon>Pseudomonadota</taxon>
        <taxon>Gammaproteobacteria</taxon>
        <taxon>Alteromonadales</taxon>
        <taxon>Shewanellaceae</taxon>
        <taxon>Shewanella</taxon>
    </lineage>
</organism>
<sequence length="115" mass="13485">MSLTQFNDRAGLVRLIYPQKEEFLLALASGFGAALLYGVVLAERKRTLTWPRYIFRQLRVILLLLLLVDGGILVQRLVHADFLFNWSFGFDALFLFWCSLYLVKSKHLQLYRSDW</sequence>
<keyword evidence="1" id="KW-0472">Membrane</keyword>
<proteinExistence type="predicted"/>
<dbReference type="AlphaFoldDB" id="A0A917JUA1"/>
<keyword evidence="1" id="KW-0812">Transmembrane</keyword>
<feature type="transmembrane region" description="Helical" evidence="1">
    <location>
        <begin position="84"/>
        <end position="103"/>
    </location>
</feature>
<feature type="transmembrane region" description="Helical" evidence="1">
    <location>
        <begin position="23"/>
        <end position="40"/>
    </location>
</feature>
<gene>
    <name evidence="2" type="ORF">GCM10009332_22380</name>
</gene>
<dbReference type="Pfam" id="PF11143">
    <property type="entry name" value="DUF2919"/>
    <property type="match status" value="1"/>
</dbReference>
<dbReference type="EMBL" id="BMPZ01000005">
    <property type="protein sequence ID" value="GGI84617.1"/>
    <property type="molecule type" value="Genomic_DNA"/>
</dbReference>
<evidence type="ECO:0008006" key="4">
    <source>
        <dbReference type="Google" id="ProtNLM"/>
    </source>
</evidence>
<keyword evidence="3" id="KW-1185">Reference proteome</keyword>